<accession>R0IBG8</accession>
<dbReference type="Pfam" id="PF14303">
    <property type="entry name" value="NAM-associated"/>
    <property type="match status" value="1"/>
</dbReference>
<keyword evidence="4" id="KW-1185">Reference proteome</keyword>
<proteinExistence type="predicted"/>
<feature type="domain" description="No apical meristem-associated C-terminal" evidence="2">
    <location>
        <begin position="135"/>
        <end position="296"/>
    </location>
</feature>
<sequence>MKKRRRRKGYGFYGKKFRRMSGSRSSGYSKEEDKFLCEVYLKISQDPITGHYQSSDHFWDRVVKAFEDGKNRTWSKRSKKSLQCRFQNIERATKKLHACIRQCENSCQSGVSSDDIFNQAKEMLMQDSRFKSGWKFDHVWNIIKDFEKFKNGVTSARKIQNPCDLRHTSSESENTIHDSIPSVSPGLSSFDLNLDEEDDIIGRSPPQQPSGVKKSKLKRKNYDETSNAIKTLDGGNKQLLEQLKKISEQRQQYLELQCEHLALKKLRTENKILCQNLSSIEDPNIRAYIQSEQAKILKKRVD</sequence>
<reference evidence="4" key="1">
    <citation type="journal article" date="2013" name="Nat. Genet.">
        <title>The Capsella rubella genome and the genomic consequences of rapid mating system evolution.</title>
        <authorList>
            <person name="Slotte T."/>
            <person name="Hazzouri K.M."/>
            <person name="Agren J.A."/>
            <person name="Koenig D."/>
            <person name="Maumus F."/>
            <person name="Guo Y.L."/>
            <person name="Steige K."/>
            <person name="Platts A.E."/>
            <person name="Escobar J.S."/>
            <person name="Newman L.K."/>
            <person name="Wang W."/>
            <person name="Mandakova T."/>
            <person name="Vello E."/>
            <person name="Smith L.M."/>
            <person name="Henz S.R."/>
            <person name="Steffen J."/>
            <person name="Takuno S."/>
            <person name="Brandvain Y."/>
            <person name="Coop G."/>
            <person name="Andolfatto P."/>
            <person name="Hu T.T."/>
            <person name="Blanchette M."/>
            <person name="Clark R.M."/>
            <person name="Quesneville H."/>
            <person name="Nordborg M."/>
            <person name="Gaut B.S."/>
            <person name="Lysak M.A."/>
            <person name="Jenkins J."/>
            <person name="Grimwood J."/>
            <person name="Chapman J."/>
            <person name="Prochnik S."/>
            <person name="Shu S."/>
            <person name="Rokhsar D."/>
            <person name="Schmutz J."/>
            <person name="Weigel D."/>
            <person name="Wright S.I."/>
        </authorList>
    </citation>
    <scope>NUCLEOTIDE SEQUENCE [LARGE SCALE GENOMIC DNA]</scope>
    <source>
        <strain evidence="4">cv. Monte Gargano</strain>
    </source>
</reference>
<evidence type="ECO:0000259" key="2">
    <source>
        <dbReference type="Pfam" id="PF14303"/>
    </source>
</evidence>
<dbReference type="InterPro" id="IPR029466">
    <property type="entry name" value="NAM-associated_C"/>
</dbReference>
<evidence type="ECO:0000313" key="3">
    <source>
        <dbReference type="EMBL" id="EOA33963.1"/>
    </source>
</evidence>
<dbReference type="PANTHER" id="PTHR45125">
    <property type="entry name" value="F21J9.4-RELATED"/>
    <property type="match status" value="1"/>
</dbReference>
<feature type="region of interest" description="Disordered" evidence="1">
    <location>
        <begin position="198"/>
        <end position="219"/>
    </location>
</feature>
<dbReference type="PANTHER" id="PTHR45125:SF3">
    <property type="entry name" value="NO-APICAL-MERISTEM-ASSOCIATED CARBOXY-TERMINAL DOMAIN PROTEIN"/>
    <property type="match status" value="1"/>
</dbReference>
<evidence type="ECO:0000313" key="4">
    <source>
        <dbReference type="Proteomes" id="UP000029121"/>
    </source>
</evidence>
<organism evidence="3 4">
    <name type="scientific">Capsella rubella</name>
    <dbReference type="NCBI Taxonomy" id="81985"/>
    <lineage>
        <taxon>Eukaryota</taxon>
        <taxon>Viridiplantae</taxon>
        <taxon>Streptophyta</taxon>
        <taxon>Embryophyta</taxon>
        <taxon>Tracheophyta</taxon>
        <taxon>Spermatophyta</taxon>
        <taxon>Magnoliopsida</taxon>
        <taxon>eudicotyledons</taxon>
        <taxon>Gunneridae</taxon>
        <taxon>Pentapetalae</taxon>
        <taxon>rosids</taxon>
        <taxon>malvids</taxon>
        <taxon>Brassicales</taxon>
        <taxon>Brassicaceae</taxon>
        <taxon>Camelineae</taxon>
        <taxon>Capsella</taxon>
    </lineage>
</organism>
<evidence type="ECO:0000256" key="1">
    <source>
        <dbReference type="SAM" id="MobiDB-lite"/>
    </source>
</evidence>
<protein>
    <recommendedName>
        <fullName evidence="2">No apical meristem-associated C-terminal domain-containing protein</fullName>
    </recommendedName>
</protein>
<dbReference type="eggNOG" id="ENOG502S1XG">
    <property type="taxonomic scope" value="Eukaryota"/>
</dbReference>
<dbReference type="STRING" id="81985.R0IBG8"/>
<gene>
    <name evidence="3" type="ORF">CARUB_v10021458mg</name>
</gene>
<dbReference type="EMBL" id="KB870806">
    <property type="protein sequence ID" value="EOA33963.1"/>
    <property type="molecule type" value="Genomic_DNA"/>
</dbReference>
<dbReference type="AlphaFoldDB" id="R0IBG8"/>
<name>R0IBG8_9BRAS</name>
<dbReference type="Proteomes" id="UP000029121">
    <property type="component" value="Unassembled WGS sequence"/>
</dbReference>